<organism evidence="1 2">
    <name type="scientific">Lichenifustis flavocetrariae</name>
    <dbReference type="NCBI Taxonomy" id="2949735"/>
    <lineage>
        <taxon>Bacteria</taxon>
        <taxon>Pseudomonadati</taxon>
        <taxon>Pseudomonadota</taxon>
        <taxon>Alphaproteobacteria</taxon>
        <taxon>Hyphomicrobiales</taxon>
        <taxon>Lichenihabitantaceae</taxon>
        <taxon>Lichenifustis</taxon>
    </lineage>
</organism>
<sequence length="147" mass="16377">MVFRARGTGGLAISQPTHAWVSGQLAHAWSDQLWEPLLLAAEQHDIGWIDWETAPSFDIETGRPHLFRDVGASLHAPMWAQGVDRALGVWGTHAALLISRHGGVIYRRFTSRHRLDEADAAAAQYYLDTQAPREQVWADALGLDERS</sequence>
<proteinExistence type="predicted"/>
<reference evidence="1" key="1">
    <citation type="submission" date="2022-05" db="EMBL/GenBank/DDBJ databases">
        <authorList>
            <person name="Pankratov T."/>
        </authorList>
    </citation>
    <scope>NUCLEOTIDE SEQUENCE</scope>
    <source>
        <strain evidence="1">BP6-180914</strain>
    </source>
</reference>
<dbReference type="RefSeq" id="WP_282589060.1">
    <property type="nucleotide sequence ID" value="NZ_JAMOIM010000060.1"/>
</dbReference>
<dbReference type="InterPro" id="IPR024992">
    <property type="entry name" value="DUF3891"/>
</dbReference>
<keyword evidence="2" id="KW-1185">Reference proteome</keyword>
<dbReference type="Proteomes" id="UP001165667">
    <property type="component" value="Unassembled WGS sequence"/>
</dbReference>
<dbReference type="Pfam" id="PF13030">
    <property type="entry name" value="DUF3891"/>
    <property type="match status" value="1"/>
</dbReference>
<accession>A0AA41Z9A9</accession>
<dbReference type="EMBL" id="JAMOIM010000060">
    <property type="protein sequence ID" value="MCW6512685.1"/>
    <property type="molecule type" value="Genomic_DNA"/>
</dbReference>
<protein>
    <submittedName>
        <fullName evidence="1">DUF3891 family protein</fullName>
    </submittedName>
</protein>
<evidence type="ECO:0000313" key="2">
    <source>
        <dbReference type="Proteomes" id="UP001165667"/>
    </source>
</evidence>
<comment type="caution">
    <text evidence="1">The sequence shown here is derived from an EMBL/GenBank/DDBJ whole genome shotgun (WGS) entry which is preliminary data.</text>
</comment>
<dbReference type="AlphaFoldDB" id="A0AA41Z9A9"/>
<name>A0AA41Z9A9_9HYPH</name>
<evidence type="ECO:0000313" key="1">
    <source>
        <dbReference type="EMBL" id="MCW6512685.1"/>
    </source>
</evidence>
<gene>
    <name evidence="1" type="ORF">M8523_32785</name>
</gene>